<keyword evidence="2" id="KW-1185">Reference proteome</keyword>
<protein>
    <recommendedName>
        <fullName evidence="3">Outer membrane protein beta-barrel domain-containing protein</fullName>
    </recommendedName>
</protein>
<gene>
    <name evidence="1" type="ORF">SAMN04488541_10963</name>
</gene>
<dbReference type="AlphaFoldDB" id="A0A1I2KAS7"/>
<sequence>MMRKVILLFSIVFLAGYVFAQKDKTWNMKLGLYASKIVFENLPSEYSVTVYDSLINPSNMGKIAERGSFDTRLNGSLMIYKEKVLKNWLSALVGVGYRQRGYRSQKGYVTSPTASPNGFIKKDIEVSLRYLSTDIALRFYLYKHWYLLTTGRFDLLVAKKSTQEHEYLANNIKNFDISPSIALGKEIAFKGYALLIEYEVNRSLHNISTLPPAIVNFSATTFRNFTYGFNVGIKF</sequence>
<proteinExistence type="predicted"/>
<evidence type="ECO:0008006" key="3">
    <source>
        <dbReference type="Google" id="ProtNLM"/>
    </source>
</evidence>
<dbReference type="STRING" id="1003.SAMN04488541_10963"/>
<dbReference type="Proteomes" id="UP000199513">
    <property type="component" value="Unassembled WGS sequence"/>
</dbReference>
<dbReference type="RefSeq" id="WP_091549621.1">
    <property type="nucleotide sequence ID" value="NZ_FONY01000096.1"/>
</dbReference>
<evidence type="ECO:0000313" key="2">
    <source>
        <dbReference type="Proteomes" id="UP000199513"/>
    </source>
</evidence>
<reference evidence="1 2" key="1">
    <citation type="submission" date="2016-10" db="EMBL/GenBank/DDBJ databases">
        <authorList>
            <person name="de Groot N.N."/>
        </authorList>
    </citation>
    <scope>NUCLEOTIDE SEQUENCE [LARGE SCALE GENOMIC DNA]</scope>
    <source>
        <strain>GEY</strain>
        <strain evidence="2">DSM 9560</strain>
    </source>
</reference>
<dbReference type="EMBL" id="FONY01000096">
    <property type="protein sequence ID" value="SFF63320.1"/>
    <property type="molecule type" value="Genomic_DNA"/>
</dbReference>
<name>A0A1I2KAS7_9BACT</name>
<organism evidence="1 2">
    <name type="scientific">Thermoflexibacter ruber</name>
    <dbReference type="NCBI Taxonomy" id="1003"/>
    <lineage>
        <taxon>Bacteria</taxon>
        <taxon>Pseudomonadati</taxon>
        <taxon>Bacteroidota</taxon>
        <taxon>Cytophagia</taxon>
        <taxon>Cytophagales</taxon>
        <taxon>Thermoflexibacteraceae</taxon>
        <taxon>Thermoflexibacter</taxon>
    </lineage>
</organism>
<evidence type="ECO:0000313" key="1">
    <source>
        <dbReference type="EMBL" id="SFF63320.1"/>
    </source>
</evidence>
<accession>A0A1I2KAS7</accession>